<evidence type="ECO:0000313" key="2">
    <source>
        <dbReference type="Proteomes" id="UP000094526"/>
    </source>
</evidence>
<reference evidence="2" key="1">
    <citation type="submission" date="2015-07" db="EMBL/GenBank/DDBJ databases">
        <authorList>
            <person name="Teixeira M.M."/>
            <person name="Souza R.C."/>
            <person name="Almeida L.G."/>
            <person name="Vicente V.A."/>
            <person name="de Hoog S."/>
            <person name="Bocca A.L."/>
            <person name="de Almeida S.R."/>
            <person name="Vasconcelos A.T."/>
            <person name="Felipe M.S."/>
        </authorList>
    </citation>
    <scope>NUCLEOTIDE SEQUENCE [LARGE SCALE GENOMIC DNA]</scope>
    <source>
        <strain evidence="2">KSF</strain>
    </source>
</reference>
<dbReference type="eggNOG" id="ENOG502SPRW">
    <property type="taxonomic scope" value="Eukaryota"/>
</dbReference>
<dbReference type="PANTHER" id="PTHR39598:SF1">
    <property type="entry name" value="AUSTINOID BIOSYNTHESIS CLUSTERS PROTEIN F-RELATED"/>
    <property type="match status" value="1"/>
</dbReference>
<dbReference type="Gene3D" id="3.10.450.50">
    <property type="match status" value="1"/>
</dbReference>
<evidence type="ECO:0000313" key="1">
    <source>
        <dbReference type="EMBL" id="OCT49993.1"/>
    </source>
</evidence>
<dbReference type="Proteomes" id="UP000094526">
    <property type="component" value="Unassembled WGS sequence"/>
</dbReference>
<comment type="caution">
    <text evidence="1">The sequence shown here is derived from an EMBL/GenBank/DDBJ whole genome shotgun (WGS) entry which is preliminary data.</text>
</comment>
<keyword evidence="2" id="KW-1185">Reference proteome</keyword>
<name>A0A1C1CNE1_9EURO</name>
<dbReference type="PANTHER" id="PTHR39598">
    <property type="entry name" value="AUSTINOL SYNTHESIS PROTEIN F-RELATED"/>
    <property type="match status" value="1"/>
</dbReference>
<dbReference type="VEuPathDB" id="FungiDB:G647_08902"/>
<dbReference type="AlphaFoldDB" id="A0A1C1CNE1"/>
<protein>
    <recommendedName>
        <fullName evidence="3">SnoaL-like domain-containing protein</fullName>
    </recommendedName>
</protein>
<dbReference type="OrthoDB" id="3758478at2759"/>
<proteinExistence type="predicted"/>
<sequence>MTSKAEMQANTVQRFIDGWRKYTPEAFLATWSSDCTQQTLPFASGTPVRTRQHVEHLFPILMTVMTEFELTIHNVVHDVPQGQSVIYALTKAQLPFGPYCNEHALFLWFNESRTEIMKIEEMFDAVVMKEVLPKLDQYIAQQKAEMAESRGLSLEARKPAIATFVNH</sequence>
<dbReference type="InterPro" id="IPR050977">
    <property type="entry name" value="Fungal_Meroterpenoid_Isomerase"/>
</dbReference>
<dbReference type="SUPFAM" id="SSF54427">
    <property type="entry name" value="NTF2-like"/>
    <property type="match status" value="1"/>
</dbReference>
<accession>A0A1C1CNE1</accession>
<dbReference type="EMBL" id="LGRB01000010">
    <property type="protein sequence ID" value="OCT49993.1"/>
    <property type="molecule type" value="Genomic_DNA"/>
</dbReference>
<evidence type="ECO:0008006" key="3">
    <source>
        <dbReference type="Google" id="ProtNLM"/>
    </source>
</evidence>
<dbReference type="InterPro" id="IPR032710">
    <property type="entry name" value="NTF2-like_dom_sf"/>
</dbReference>
<organism evidence="1 2">
    <name type="scientific">Cladophialophora carrionii</name>
    <dbReference type="NCBI Taxonomy" id="86049"/>
    <lineage>
        <taxon>Eukaryota</taxon>
        <taxon>Fungi</taxon>
        <taxon>Dikarya</taxon>
        <taxon>Ascomycota</taxon>
        <taxon>Pezizomycotina</taxon>
        <taxon>Eurotiomycetes</taxon>
        <taxon>Chaetothyriomycetidae</taxon>
        <taxon>Chaetothyriales</taxon>
        <taxon>Herpotrichiellaceae</taxon>
        <taxon>Cladophialophora</taxon>
    </lineage>
</organism>
<dbReference type="VEuPathDB" id="FungiDB:CLCR_07645"/>
<gene>
    <name evidence="1" type="ORF">CLCR_07645</name>
</gene>